<dbReference type="EMBL" id="AP027734">
    <property type="protein sequence ID" value="BDZ54047.1"/>
    <property type="molecule type" value="Genomic_DNA"/>
</dbReference>
<reference evidence="3" key="1">
    <citation type="journal article" date="2019" name="Int. J. Syst. Evol. Microbiol.">
        <title>The Global Catalogue of Microorganisms (GCM) 10K type strain sequencing project: providing services to taxonomists for standard genome sequencing and annotation.</title>
        <authorList>
            <consortium name="The Broad Institute Genomics Platform"/>
            <consortium name="The Broad Institute Genome Sequencing Center for Infectious Disease"/>
            <person name="Wu L."/>
            <person name="Ma J."/>
        </authorList>
    </citation>
    <scope>NUCLEOTIDE SEQUENCE [LARGE SCALE GENOMIC DNA]</scope>
    <source>
        <strain evidence="3">NBRC 109019</strain>
    </source>
</reference>
<evidence type="ECO:0000313" key="3">
    <source>
        <dbReference type="Proteomes" id="UP001321477"/>
    </source>
</evidence>
<keyword evidence="3" id="KW-1185">Reference proteome</keyword>
<keyword evidence="1" id="KW-0472">Membrane</keyword>
<proteinExistence type="predicted"/>
<sequence>MEATRVYQQLLSLDDAAHRAASRVGRRVRLAFWFALAFAIAMVAACILAMLKDFFGLTPAHIFLYISAGVFLAGAILFLLVLAPYRAVQKAELQATQAEERTPSLSIAAEALELDGD</sequence>
<evidence type="ECO:0000256" key="1">
    <source>
        <dbReference type="SAM" id="Phobius"/>
    </source>
</evidence>
<feature type="transmembrane region" description="Helical" evidence="1">
    <location>
        <begin position="62"/>
        <end position="83"/>
    </location>
</feature>
<protein>
    <recommendedName>
        <fullName evidence="4">Holin-X, holin superfamily III</fullName>
    </recommendedName>
</protein>
<evidence type="ECO:0008006" key="4">
    <source>
        <dbReference type="Google" id="ProtNLM"/>
    </source>
</evidence>
<keyword evidence="1" id="KW-0812">Transmembrane</keyword>
<evidence type="ECO:0000313" key="2">
    <source>
        <dbReference type="EMBL" id="BDZ54047.1"/>
    </source>
</evidence>
<name>A0ABM8GZX8_9MICO</name>
<organism evidence="2 3">
    <name type="scientific">Agromyces marinus</name>
    <dbReference type="NCBI Taxonomy" id="1389020"/>
    <lineage>
        <taxon>Bacteria</taxon>
        <taxon>Bacillati</taxon>
        <taxon>Actinomycetota</taxon>
        <taxon>Actinomycetes</taxon>
        <taxon>Micrococcales</taxon>
        <taxon>Microbacteriaceae</taxon>
        <taxon>Agromyces</taxon>
    </lineage>
</organism>
<accession>A0ABM8GZX8</accession>
<feature type="transmembrane region" description="Helical" evidence="1">
    <location>
        <begin position="30"/>
        <end position="50"/>
    </location>
</feature>
<gene>
    <name evidence="2" type="ORF">GCM10025870_11200</name>
</gene>
<keyword evidence="1" id="KW-1133">Transmembrane helix</keyword>
<dbReference type="Proteomes" id="UP001321477">
    <property type="component" value="Chromosome"/>
</dbReference>
<dbReference type="RefSeq" id="WP_286329491.1">
    <property type="nucleotide sequence ID" value="NZ_AP027734.1"/>
</dbReference>